<protein>
    <submittedName>
        <fullName evidence="2">Uncharacterized protein</fullName>
    </submittedName>
</protein>
<keyword evidence="1" id="KW-0472">Membrane</keyword>
<accession>A0ABV4WN40</accession>
<dbReference type="EMBL" id="JBHFNT010000148">
    <property type="protein sequence ID" value="MFB2836351.1"/>
    <property type="molecule type" value="Genomic_DNA"/>
</dbReference>
<keyword evidence="1" id="KW-0812">Transmembrane</keyword>
<name>A0ABV4WN40_9CYAN</name>
<evidence type="ECO:0000313" key="2">
    <source>
        <dbReference type="EMBL" id="MFB2836351.1"/>
    </source>
</evidence>
<evidence type="ECO:0000313" key="3">
    <source>
        <dbReference type="Proteomes" id="UP001576780"/>
    </source>
</evidence>
<reference evidence="2 3" key="1">
    <citation type="submission" date="2024-09" db="EMBL/GenBank/DDBJ databases">
        <title>Floridaenema gen nov. (Aerosakkonemataceae, Aerosakkonematales ord. nov., Cyanobacteria) from benthic tropical and subtropical fresh waters, with the description of four new species.</title>
        <authorList>
            <person name="Moretto J.A."/>
            <person name="Berthold D.E."/>
            <person name="Lefler F.W."/>
            <person name="Huang I.-S."/>
            <person name="Laughinghouse H. IV."/>
        </authorList>
    </citation>
    <scope>NUCLEOTIDE SEQUENCE [LARGE SCALE GENOMIC DNA]</scope>
    <source>
        <strain evidence="2 3">BLCC-F167</strain>
    </source>
</reference>
<gene>
    <name evidence="2" type="ORF">ACE1CA_17605</name>
</gene>
<dbReference type="Proteomes" id="UP001576780">
    <property type="component" value="Unassembled WGS sequence"/>
</dbReference>
<feature type="transmembrane region" description="Helical" evidence="1">
    <location>
        <begin position="52"/>
        <end position="70"/>
    </location>
</feature>
<evidence type="ECO:0000256" key="1">
    <source>
        <dbReference type="SAM" id="Phobius"/>
    </source>
</evidence>
<sequence>MSAHISQRYRKSLQPYVDPEILEGVDYLPEIPETTVKAPGGTAQQNRQGTNFLILLLTGLCLIGLIYNQASNFAQKLPLFPIMTHAVSE</sequence>
<dbReference type="RefSeq" id="WP_413278737.1">
    <property type="nucleotide sequence ID" value="NZ_JBHFNT010000148.1"/>
</dbReference>
<keyword evidence="3" id="KW-1185">Reference proteome</keyword>
<keyword evidence="1" id="KW-1133">Transmembrane helix</keyword>
<proteinExistence type="predicted"/>
<comment type="caution">
    <text evidence="2">The sequence shown here is derived from an EMBL/GenBank/DDBJ whole genome shotgun (WGS) entry which is preliminary data.</text>
</comment>
<organism evidence="2 3">
    <name type="scientific">Floridaenema evergladense BLCC-F167</name>
    <dbReference type="NCBI Taxonomy" id="3153639"/>
    <lineage>
        <taxon>Bacteria</taxon>
        <taxon>Bacillati</taxon>
        <taxon>Cyanobacteriota</taxon>
        <taxon>Cyanophyceae</taxon>
        <taxon>Oscillatoriophycideae</taxon>
        <taxon>Aerosakkonematales</taxon>
        <taxon>Aerosakkonemataceae</taxon>
        <taxon>Floridanema</taxon>
        <taxon>Floridanema evergladense</taxon>
    </lineage>
</organism>